<reference evidence="2" key="1">
    <citation type="journal article" date="2023" name="G3 (Bethesda)">
        <title>Whole genome assemblies of Zophobas morio and Tenebrio molitor.</title>
        <authorList>
            <person name="Kaur S."/>
            <person name="Stinson S.A."/>
            <person name="diCenzo G.C."/>
        </authorList>
    </citation>
    <scope>NUCLEOTIDE SEQUENCE</scope>
    <source>
        <strain evidence="2">QUZm001</strain>
    </source>
</reference>
<dbReference type="EMBL" id="JALNTZ010000010">
    <property type="protein sequence ID" value="KAJ3640556.1"/>
    <property type="molecule type" value="Genomic_DNA"/>
</dbReference>
<dbReference type="AlphaFoldDB" id="A0AA38HP84"/>
<name>A0AA38HP84_9CUCU</name>
<evidence type="ECO:0000313" key="2">
    <source>
        <dbReference type="EMBL" id="KAJ3640556.1"/>
    </source>
</evidence>
<comment type="caution">
    <text evidence="2">The sequence shown here is derived from an EMBL/GenBank/DDBJ whole genome shotgun (WGS) entry which is preliminary data.</text>
</comment>
<proteinExistence type="predicted"/>
<organism evidence="2 3">
    <name type="scientific">Zophobas morio</name>
    <dbReference type="NCBI Taxonomy" id="2755281"/>
    <lineage>
        <taxon>Eukaryota</taxon>
        <taxon>Metazoa</taxon>
        <taxon>Ecdysozoa</taxon>
        <taxon>Arthropoda</taxon>
        <taxon>Hexapoda</taxon>
        <taxon>Insecta</taxon>
        <taxon>Pterygota</taxon>
        <taxon>Neoptera</taxon>
        <taxon>Endopterygota</taxon>
        <taxon>Coleoptera</taxon>
        <taxon>Polyphaga</taxon>
        <taxon>Cucujiformia</taxon>
        <taxon>Tenebrionidae</taxon>
        <taxon>Zophobas</taxon>
    </lineage>
</organism>
<protein>
    <submittedName>
        <fullName evidence="2">Uncharacterized protein</fullName>
    </submittedName>
</protein>
<evidence type="ECO:0000256" key="1">
    <source>
        <dbReference type="SAM" id="MobiDB-lite"/>
    </source>
</evidence>
<feature type="compositionally biased region" description="Low complexity" evidence="1">
    <location>
        <begin position="118"/>
        <end position="128"/>
    </location>
</feature>
<sequence length="181" mass="20489">MLKEKKPYLTNTDKTRAEREVRNYKLNDKVIVRDYRSTNKWMEATIVKKIANATYMCKTNLGMIWKRHPNQIKGRIEAVSNKAEENVSIKTNAPMTSVGIPIKYPNPSPIPTTPDIPPGSSASPGPSAEFEIEPEISHHVPDPSLPDAHVEPASNPRTSHNRPIRIVKRPNKFTDFVIDKR</sequence>
<evidence type="ECO:0000313" key="3">
    <source>
        <dbReference type="Proteomes" id="UP001168821"/>
    </source>
</evidence>
<accession>A0AA38HP84</accession>
<keyword evidence="3" id="KW-1185">Reference proteome</keyword>
<feature type="compositionally biased region" description="Pro residues" evidence="1">
    <location>
        <begin position="105"/>
        <end position="117"/>
    </location>
</feature>
<gene>
    <name evidence="2" type="ORF">Zmor_003849</name>
</gene>
<dbReference type="Proteomes" id="UP001168821">
    <property type="component" value="Unassembled WGS sequence"/>
</dbReference>
<feature type="region of interest" description="Disordered" evidence="1">
    <location>
        <begin position="105"/>
        <end position="165"/>
    </location>
</feature>